<reference evidence="1 2" key="2">
    <citation type="journal article" date="2022" name="Mol. Ecol. Resour.">
        <title>The genomes of chicory, endive, great burdock and yacon provide insights into Asteraceae paleo-polyploidization history and plant inulin production.</title>
        <authorList>
            <person name="Fan W."/>
            <person name="Wang S."/>
            <person name="Wang H."/>
            <person name="Wang A."/>
            <person name="Jiang F."/>
            <person name="Liu H."/>
            <person name="Zhao H."/>
            <person name="Xu D."/>
            <person name="Zhang Y."/>
        </authorList>
    </citation>
    <scope>NUCLEOTIDE SEQUENCE [LARGE SCALE GENOMIC DNA]</scope>
    <source>
        <strain evidence="2">cv. Niubang</strain>
    </source>
</reference>
<name>A0ACB9BC59_ARCLA</name>
<evidence type="ECO:0000313" key="1">
    <source>
        <dbReference type="EMBL" id="KAI3719528.1"/>
    </source>
</evidence>
<dbReference type="Proteomes" id="UP001055879">
    <property type="component" value="Linkage Group LG06"/>
</dbReference>
<sequence length="107" mass="11725">MLFPAYFYTSTAAKTALIDAATGVSILYSELQSLVKSMASGLHDLGVSKDWGNWAAHTMLISTGELEDCIVMKVEARIVVLAVLRMIKENYHPGDLPFTSILPCDIF</sequence>
<keyword evidence="2" id="KW-1185">Reference proteome</keyword>
<proteinExistence type="predicted"/>
<reference evidence="2" key="1">
    <citation type="journal article" date="2022" name="Mol. Ecol. Resour.">
        <title>The genomes of chicory, endive, great burdock and yacon provide insights into Asteraceae palaeo-polyploidization history and plant inulin production.</title>
        <authorList>
            <person name="Fan W."/>
            <person name="Wang S."/>
            <person name="Wang H."/>
            <person name="Wang A."/>
            <person name="Jiang F."/>
            <person name="Liu H."/>
            <person name="Zhao H."/>
            <person name="Xu D."/>
            <person name="Zhang Y."/>
        </authorList>
    </citation>
    <scope>NUCLEOTIDE SEQUENCE [LARGE SCALE GENOMIC DNA]</scope>
    <source>
        <strain evidence="2">cv. Niubang</strain>
    </source>
</reference>
<organism evidence="1 2">
    <name type="scientific">Arctium lappa</name>
    <name type="common">Greater burdock</name>
    <name type="synonym">Lappa major</name>
    <dbReference type="NCBI Taxonomy" id="4217"/>
    <lineage>
        <taxon>Eukaryota</taxon>
        <taxon>Viridiplantae</taxon>
        <taxon>Streptophyta</taxon>
        <taxon>Embryophyta</taxon>
        <taxon>Tracheophyta</taxon>
        <taxon>Spermatophyta</taxon>
        <taxon>Magnoliopsida</taxon>
        <taxon>eudicotyledons</taxon>
        <taxon>Gunneridae</taxon>
        <taxon>Pentapetalae</taxon>
        <taxon>asterids</taxon>
        <taxon>campanulids</taxon>
        <taxon>Asterales</taxon>
        <taxon>Asteraceae</taxon>
        <taxon>Carduoideae</taxon>
        <taxon>Cardueae</taxon>
        <taxon>Arctiinae</taxon>
        <taxon>Arctium</taxon>
    </lineage>
</organism>
<protein>
    <submittedName>
        <fullName evidence="1">Uncharacterized protein</fullName>
    </submittedName>
</protein>
<accession>A0ACB9BC59</accession>
<comment type="caution">
    <text evidence="1">The sequence shown here is derived from an EMBL/GenBank/DDBJ whole genome shotgun (WGS) entry which is preliminary data.</text>
</comment>
<dbReference type="EMBL" id="CM042052">
    <property type="protein sequence ID" value="KAI3719528.1"/>
    <property type="molecule type" value="Genomic_DNA"/>
</dbReference>
<evidence type="ECO:0000313" key="2">
    <source>
        <dbReference type="Proteomes" id="UP001055879"/>
    </source>
</evidence>
<gene>
    <name evidence="1" type="ORF">L6452_20430</name>
</gene>